<dbReference type="STRING" id="634771.SAMN04488128_10894"/>
<dbReference type="NCBIfam" id="TIGR03696">
    <property type="entry name" value="Rhs_assc_core"/>
    <property type="match status" value="1"/>
</dbReference>
<protein>
    <submittedName>
        <fullName evidence="1">RHS repeat-associated core domain-containing protein</fullName>
    </submittedName>
</protein>
<evidence type="ECO:0000313" key="2">
    <source>
        <dbReference type="Proteomes" id="UP000190367"/>
    </source>
</evidence>
<keyword evidence="2" id="KW-1185">Reference proteome</keyword>
<sequence length="604" mass="66360">MLKVNQPVSYVYDYFEKDHLGNVRIVLTEQTDLSMYTATMESARAPQETALFSNVTETRAAKPAGYPPDESTGENASVAKLNAKTGGHKIGPSLVLKVMAGDTIQIGVKAFYKSQAPADKNTPPPVEDMIASLALAFQGTAAGQGQHGFDAANNTTPFTADFYNHEYQRLKTKDADQQKPDNPRAYLNFVLFDEQFNLVDNNSGVKQVKQEPDQLQTLATDKMPVSKSGFLYVYTSNETPQDVFFDNLVVTQATGPLLEVTHYYPFGLTMAGISSNALKGANYPENRKKYNGKELQRGEFGDGSGLEWYDYGARMQDPQIGRWYTIDPSAEHYLSWSPYNYVGNNPTNIVDLDGRDWFQDKKGNIIWNDSREKTLTQNKTSYSNIGNTLNFEINSYIHKDNDLGVPGAGGDKLTTKFSLTGNYDDEGKFSGFSASSQRETGASFGLVPGADGVDGAPNQDAYVKTLSDGTVVAGVEQHTEVNKVEAIGLKIMHGRLVDVAQDLTVKIGKDGAMSATIMHGTFPSVDVKMNGNTAYQFRQHSFLLSQSIYGGWYGSVGREAAGQPYQRTSDAVNLLNRSKQAPYMNFGGFNASPVNPKKYSKISW</sequence>
<dbReference type="PANTHER" id="PTHR32305">
    <property type="match status" value="1"/>
</dbReference>
<dbReference type="RefSeq" id="WP_235021693.1">
    <property type="nucleotide sequence ID" value="NZ_FUWZ01000008.1"/>
</dbReference>
<accession>A0A1T4U3I8</accession>
<proteinExistence type="predicted"/>
<dbReference type="Proteomes" id="UP000190367">
    <property type="component" value="Unassembled WGS sequence"/>
</dbReference>
<organism evidence="1 2">
    <name type="scientific">Chitinophaga eiseniae</name>
    <dbReference type="NCBI Taxonomy" id="634771"/>
    <lineage>
        <taxon>Bacteria</taxon>
        <taxon>Pseudomonadati</taxon>
        <taxon>Bacteroidota</taxon>
        <taxon>Chitinophagia</taxon>
        <taxon>Chitinophagales</taxon>
        <taxon>Chitinophagaceae</taxon>
        <taxon>Chitinophaga</taxon>
    </lineage>
</organism>
<dbReference type="PANTHER" id="PTHR32305:SF15">
    <property type="entry name" value="PROTEIN RHSA-RELATED"/>
    <property type="match status" value="1"/>
</dbReference>
<dbReference type="InterPro" id="IPR022385">
    <property type="entry name" value="Rhs_assc_core"/>
</dbReference>
<dbReference type="Gene3D" id="2.180.10.10">
    <property type="entry name" value="RHS repeat-associated core"/>
    <property type="match status" value="1"/>
</dbReference>
<name>A0A1T4U3I8_9BACT</name>
<evidence type="ECO:0000313" key="1">
    <source>
        <dbReference type="EMBL" id="SKA47078.1"/>
    </source>
</evidence>
<dbReference type="EMBL" id="FUWZ01000008">
    <property type="protein sequence ID" value="SKA47078.1"/>
    <property type="molecule type" value="Genomic_DNA"/>
</dbReference>
<reference evidence="2" key="1">
    <citation type="submission" date="2017-02" db="EMBL/GenBank/DDBJ databases">
        <authorList>
            <person name="Varghese N."/>
            <person name="Submissions S."/>
        </authorList>
    </citation>
    <scope>NUCLEOTIDE SEQUENCE [LARGE SCALE GENOMIC DNA]</scope>
    <source>
        <strain evidence="2">DSM 22224</strain>
    </source>
</reference>
<dbReference type="AlphaFoldDB" id="A0A1T4U3I8"/>
<dbReference type="InterPro" id="IPR050708">
    <property type="entry name" value="T6SS_VgrG/RHS"/>
</dbReference>
<gene>
    <name evidence="1" type="ORF">SAMN04488128_10894</name>
</gene>